<dbReference type="EMBL" id="JASJEU010000022">
    <property type="protein sequence ID" value="MDJ1651450.1"/>
    <property type="molecule type" value="Genomic_DNA"/>
</dbReference>
<dbReference type="InterPro" id="IPR010982">
    <property type="entry name" value="Lambda_DNA-bd_dom_sf"/>
</dbReference>
<evidence type="ECO:0008006" key="3">
    <source>
        <dbReference type="Google" id="ProtNLM"/>
    </source>
</evidence>
<keyword evidence="2" id="KW-1185">Reference proteome</keyword>
<organism evidence="1 2">
    <name type="scientific">Gordonibacter faecis</name>
    <dbReference type="NCBI Taxonomy" id="3047475"/>
    <lineage>
        <taxon>Bacteria</taxon>
        <taxon>Bacillati</taxon>
        <taxon>Actinomycetota</taxon>
        <taxon>Coriobacteriia</taxon>
        <taxon>Eggerthellales</taxon>
        <taxon>Eggerthellaceae</taxon>
        <taxon>Gordonibacter</taxon>
    </lineage>
</organism>
<evidence type="ECO:0000313" key="2">
    <source>
        <dbReference type="Proteomes" id="UP001232750"/>
    </source>
</evidence>
<reference evidence="1 2" key="1">
    <citation type="submission" date="2023-05" db="EMBL/GenBank/DDBJ databases">
        <title>Gordonibacter KGMB12511T sp. nov., isolated from faeces of healthy Korean.</title>
        <authorList>
            <person name="Kim H.S."/>
            <person name="Kim J.-S."/>
            <person name="Suh M.K."/>
            <person name="Eom M.K."/>
            <person name="Do H.E."/>
            <person name="Lee J.-S."/>
        </authorList>
    </citation>
    <scope>NUCLEOTIDE SEQUENCE [LARGE SCALE GENOMIC DNA]</scope>
    <source>
        <strain evidence="1 2">KGMB12511</strain>
    </source>
</reference>
<gene>
    <name evidence="1" type="ORF">QNJ86_11620</name>
</gene>
<dbReference type="SUPFAM" id="SSF47413">
    <property type="entry name" value="lambda repressor-like DNA-binding domains"/>
    <property type="match status" value="1"/>
</dbReference>
<dbReference type="RefSeq" id="WP_283832794.1">
    <property type="nucleotide sequence ID" value="NZ_JASJEU010000022.1"/>
</dbReference>
<evidence type="ECO:0000313" key="1">
    <source>
        <dbReference type="EMBL" id="MDJ1651450.1"/>
    </source>
</evidence>
<protein>
    <recommendedName>
        <fullName evidence="3">XRE family transcriptional regulator</fullName>
    </recommendedName>
</protein>
<accession>A0ABT7DPH6</accession>
<proteinExistence type="predicted"/>
<dbReference type="Proteomes" id="UP001232750">
    <property type="component" value="Unassembled WGS sequence"/>
</dbReference>
<sequence length="82" mass="8747">MDAYSAVRAMSKDSGITLYAISKALGKSANYINNGASRGSVPRCDTMARMADVCGYKLALVPADELTKRALVIDSSDDKEAR</sequence>
<comment type="caution">
    <text evidence="1">The sequence shown here is derived from an EMBL/GenBank/DDBJ whole genome shotgun (WGS) entry which is preliminary data.</text>
</comment>
<name>A0ABT7DPH6_9ACTN</name>